<keyword evidence="4" id="KW-1185">Reference proteome</keyword>
<dbReference type="EMBL" id="BFEA01000401">
    <property type="protein sequence ID" value="GBG82261.1"/>
    <property type="molecule type" value="Genomic_DNA"/>
</dbReference>
<evidence type="ECO:0000256" key="1">
    <source>
        <dbReference type="SAM" id="Coils"/>
    </source>
</evidence>
<name>A0A388LJ34_CHABU</name>
<evidence type="ECO:0000313" key="4">
    <source>
        <dbReference type="Proteomes" id="UP000265515"/>
    </source>
</evidence>
<feature type="coiled-coil region" evidence="1">
    <location>
        <begin position="259"/>
        <end position="295"/>
    </location>
</feature>
<gene>
    <name evidence="3" type="ORF">CBR_g34544</name>
</gene>
<organism evidence="3 4">
    <name type="scientific">Chara braunii</name>
    <name type="common">Braun's stonewort</name>
    <dbReference type="NCBI Taxonomy" id="69332"/>
    <lineage>
        <taxon>Eukaryota</taxon>
        <taxon>Viridiplantae</taxon>
        <taxon>Streptophyta</taxon>
        <taxon>Charophyceae</taxon>
        <taxon>Charales</taxon>
        <taxon>Characeae</taxon>
        <taxon>Chara</taxon>
    </lineage>
</organism>
<protein>
    <submittedName>
        <fullName evidence="3">Uncharacterized protein</fullName>
    </submittedName>
</protein>
<evidence type="ECO:0000256" key="2">
    <source>
        <dbReference type="SAM" id="MobiDB-lite"/>
    </source>
</evidence>
<feature type="coiled-coil region" evidence="1">
    <location>
        <begin position="97"/>
        <end position="205"/>
    </location>
</feature>
<dbReference type="AlphaFoldDB" id="A0A388LJ34"/>
<comment type="caution">
    <text evidence="3">The sequence shown here is derived from an EMBL/GenBank/DDBJ whole genome shotgun (WGS) entry which is preliminary data.</text>
</comment>
<reference evidence="3 4" key="1">
    <citation type="journal article" date="2018" name="Cell">
        <title>The Chara Genome: Secondary Complexity and Implications for Plant Terrestrialization.</title>
        <authorList>
            <person name="Nishiyama T."/>
            <person name="Sakayama H."/>
            <person name="Vries J.D."/>
            <person name="Buschmann H."/>
            <person name="Saint-Marcoux D."/>
            <person name="Ullrich K.K."/>
            <person name="Haas F.B."/>
            <person name="Vanderstraeten L."/>
            <person name="Becker D."/>
            <person name="Lang D."/>
            <person name="Vosolsobe S."/>
            <person name="Rombauts S."/>
            <person name="Wilhelmsson P.K.I."/>
            <person name="Janitza P."/>
            <person name="Kern R."/>
            <person name="Heyl A."/>
            <person name="Rumpler F."/>
            <person name="Villalobos L.I.A.C."/>
            <person name="Clay J.M."/>
            <person name="Skokan R."/>
            <person name="Toyoda A."/>
            <person name="Suzuki Y."/>
            <person name="Kagoshima H."/>
            <person name="Schijlen E."/>
            <person name="Tajeshwar N."/>
            <person name="Catarino B."/>
            <person name="Hetherington A.J."/>
            <person name="Saltykova A."/>
            <person name="Bonnot C."/>
            <person name="Breuninger H."/>
            <person name="Symeonidi A."/>
            <person name="Radhakrishnan G.V."/>
            <person name="Van Nieuwerburgh F."/>
            <person name="Deforce D."/>
            <person name="Chang C."/>
            <person name="Karol K.G."/>
            <person name="Hedrich R."/>
            <person name="Ulvskov P."/>
            <person name="Glockner G."/>
            <person name="Delwiche C.F."/>
            <person name="Petrasek J."/>
            <person name="Van de Peer Y."/>
            <person name="Friml J."/>
            <person name="Beilby M."/>
            <person name="Dolan L."/>
            <person name="Kohara Y."/>
            <person name="Sugano S."/>
            <person name="Fujiyama A."/>
            <person name="Delaux P.-M."/>
            <person name="Quint M."/>
            <person name="TheiBen G."/>
            <person name="Hagemann M."/>
            <person name="Harholt J."/>
            <person name="Dunand C."/>
            <person name="Zachgo S."/>
            <person name="Langdale J."/>
            <person name="Maumus F."/>
            <person name="Straeten D.V.D."/>
            <person name="Gould S.B."/>
            <person name="Rensing S.A."/>
        </authorList>
    </citation>
    <scope>NUCLEOTIDE SEQUENCE [LARGE SCALE GENOMIC DNA]</scope>
    <source>
        <strain evidence="3 4">S276</strain>
    </source>
</reference>
<feature type="region of interest" description="Disordered" evidence="2">
    <location>
        <begin position="32"/>
        <end position="57"/>
    </location>
</feature>
<feature type="region of interest" description="Disordered" evidence="2">
    <location>
        <begin position="399"/>
        <end position="440"/>
    </location>
</feature>
<sequence>MSNTGYQQQARPGWWKANQDRLDKCWGKHLEDEQKEKRRKEEEEKASKLKEEEDRKMEWKRERGLFEREMGERLDKRMELLGLSNKDKTVVCDKGGNSQMDAELTRLRSENEALRKRLEGADCSQGDDKVTCLQRELAELRRQVMSKQTDGDKIYALKQEIEELRGTAYVKTNFEAEIVGLRMEIDMLRKQSTRAEEEAMIWKNEALRPGNKRGNVAVSTPECSNRGTPKPRWTNNIRPTDKWREELRKLQGSQHASNVEVAMLKEKRAEAEKKRMEAEMQVKSLQEKLSKLTVEDDDKEPAAGRTNLKEPLEAVTMRSARKGKKATPGRCGQSTDENQDKGLEVNDRYAFVENEKKKLRLLRKSGLEPFCKEAGIKLGRVEETINELAEYRANKVFGKEADKGKRARAGGESSVHVVEDDETQATSDGPNDTVERSVEL</sequence>
<dbReference type="Gramene" id="GBG82261">
    <property type="protein sequence ID" value="GBG82261"/>
    <property type="gene ID" value="CBR_g34544"/>
</dbReference>
<keyword evidence="1" id="KW-0175">Coiled coil</keyword>
<feature type="region of interest" description="Disordered" evidence="2">
    <location>
        <begin position="212"/>
        <end position="237"/>
    </location>
</feature>
<accession>A0A388LJ34</accession>
<evidence type="ECO:0000313" key="3">
    <source>
        <dbReference type="EMBL" id="GBG82261.1"/>
    </source>
</evidence>
<dbReference type="Proteomes" id="UP000265515">
    <property type="component" value="Unassembled WGS sequence"/>
</dbReference>
<feature type="compositionally biased region" description="Polar residues" evidence="2">
    <location>
        <begin position="217"/>
        <end position="237"/>
    </location>
</feature>
<feature type="region of interest" description="Disordered" evidence="2">
    <location>
        <begin position="318"/>
        <end position="340"/>
    </location>
</feature>
<proteinExistence type="predicted"/>